<evidence type="ECO:0000313" key="8">
    <source>
        <dbReference type="EnsemblPlants" id="Solyc02g065160.2.1"/>
    </source>
</evidence>
<dbReference type="GO" id="GO:0000500">
    <property type="term" value="C:RNA polymerase I upstream activating factor complex"/>
    <property type="evidence" value="ECO:0007669"/>
    <property type="project" value="UniProtKB-ARBA"/>
</dbReference>
<accession>A0A3Q7EZM7</accession>
<reference evidence="8" key="1">
    <citation type="journal article" date="2012" name="Nature">
        <title>The tomato genome sequence provides insights into fleshy fruit evolution.</title>
        <authorList>
            <consortium name="Tomato Genome Consortium"/>
        </authorList>
    </citation>
    <scope>NUCLEOTIDE SEQUENCE [LARGE SCALE GENOMIC DNA]</scope>
    <source>
        <strain evidence="8">cv. Heinz 1706</strain>
    </source>
</reference>
<dbReference type="GO" id="GO:0005634">
    <property type="term" value="C:nucleus"/>
    <property type="evidence" value="ECO:0000318"/>
    <property type="project" value="GO_Central"/>
</dbReference>
<dbReference type="InterPro" id="IPR036885">
    <property type="entry name" value="SWIB_MDM2_dom_sf"/>
</dbReference>
<evidence type="ECO:0000256" key="2">
    <source>
        <dbReference type="ARBA" id="ARBA00023015"/>
    </source>
</evidence>
<dbReference type="OMA" id="DKRTILC"/>
<reference evidence="8" key="2">
    <citation type="submission" date="2019-01" db="UniProtKB">
        <authorList>
            <consortium name="EnsemblPlants"/>
        </authorList>
    </citation>
    <scope>IDENTIFICATION</scope>
    <source>
        <strain evidence="8">cv. Heinz 1706</strain>
    </source>
</reference>
<dbReference type="GO" id="GO:0001181">
    <property type="term" value="F:RNA polymerase I general transcription initiation factor activity"/>
    <property type="evidence" value="ECO:0007669"/>
    <property type="project" value="UniProtKB-ARBA"/>
</dbReference>
<keyword evidence="9" id="KW-1185">Reference proteome</keyword>
<dbReference type="CDD" id="cd10567">
    <property type="entry name" value="SWIB-MDM2_like"/>
    <property type="match status" value="1"/>
</dbReference>
<dbReference type="Gene3D" id="1.10.10.60">
    <property type="entry name" value="Homeodomain-like"/>
    <property type="match status" value="1"/>
</dbReference>
<evidence type="ECO:0000256" key="5">
    <source>
        <dbReference type="SAM" id="MobiDB-lite"/>
    </source>
</evidence>
<protein>
    <submittedName>
        <fullName evidence="8">Uncharacterized protein</fullName>
    </submittedName>
</protein>
<sequence length="285" mass="33292">MVSDSELVDRIHEFLSTADLDTTTNNIVRRKLEEDFNIDLSDRKVFIREQIDLYLESYYQINQEQMEVENDQEEDPEEDEEEEDPEEEEDLEESKAVDKAEGKSSEKKPGKKNESGKRKAGGFTKICSLSPQLQKITGEAELARTEVVKRMWQYINANELKNPSDKRIINCDDTLRELFGVESINMFAMNKALTKHIWPLDSDAANKKQRKQEEDEDLDEPKKEEQQKNSGMHDPSDERRVICDEKLKEVFHVETHRGIGVTKLLSPHFIWFGENLDSFRILFYV</sequence>
<dbReference type="SUPFAM" id="SSF47592">
    <property type="entry name" value="SWIB/MDM2 domain"/>
    <property type="match status" value="2"/>
</dbReference>
<keyword evidence="3" id="KW-0804">Transcription</keyword>
<dbReference type="PROSITE" id="PS51925">
    <property type="entry name" value="SWIB_MDM2"/>
    <property type="match status" value="1"/>
</dbReference>
<dbReference type="PANTHER" id="PTHR13844">
    <property type="entry name" value="SWI/SNF-RELATED MATRIX-ASSOCIATED ACTIN-DEPENDENT REGULATOR OF CHROMATIN SUBFAMILY D"/>
    <property type="match status" value="1"/>
</dbReference>
<evidence type="ECO:0000259" key="7">
    <source>
        <dbReference type="PROSITE" id="PS51998"/>
    </source>
</evidence>
<dbReference type="AlphaFoldDB" id="A0A3Q7EZM7"/>
<dbReference type="Gramene" id="Solyc02g065160.2.1">
    <property type="protein sequence ID" value="Solyc02g065160.2.1"/>
    <property type="gene ID" value="Solyc02g065160.2"/>
</dbReference>
<feature type="region of interest" description="Disordered" evidence="5">
    <location>
        <begin position="205"/>
        <end position="239"/>
    </location>
</feature>
<keyword evidence="2" id="KW-0805">Transcription regulation</keyword>
<name>A0A3Q7EZM7_SOLLC</name>
<dbReference type="SUPFAM" id="SSF109715">
    <property type="entry name" value="DEK C-terminal domain"/>
    <property type="match status" value="1"/>
</dbReference>
<evidence type="ECO:0000259" key="6">
    <source>
        <dbReference type="PROSITE" id="PS51925"/>
    </source>
</evidence>
<feature type="compositionally biased region" description="Acidic residues" evidence="5">
    <location>
        <begin position="66"/>
        <end position="92"/>
    </location>
</feature>
<dbReference type="InterPro" id="IPR003121">
    <property type="entry name" value="SWIB_MDM2_domain"/>
</dbReference>
<proteinExistence type="predicted"/>
<feature type="compositionally biased region" description="Basic and acidic residues" evidence="5">
    <location>
        <begin position="93"/>
        <end position="117"/>
    </location>
</feature>
<comment type="subcellular location">
    <subcellularLocation>
        <location evidence="1">Nucleus</location>
    </subcellularLocation>
</comment>
<feature type="region of interest" description="Disordered" evidence="5">
    <location>
        <begin position="66"/>
        <end position="123"/>
    </location>
</feature>
<evidence type="ECO:0000256" key="3">
    <source>
        <dbReference type="ARBA" id="ARBA00023163"/>
    </source>
</evidence>
<feature type="domain" description="DEK-C" evidence="7">
    <location>
        <begin position="1"/>
        <end position="56"/>
    </location>
</feature>
<dbReference type="FunFam" id="1.10.245.10:FF:000004">
    <property type="entry name" value="Upstream activation factor subunit"/>
    <property type="match status" value="1"/>
</dbReference>
<evidence type="ECO:0000256" key="1">
    <source>
        <dbReference type="ARBA" id="ARBA00004123"/>
    </source>
</evidence>
<dbReference type="PROSITE" id="PS51998">
    <property type="entry name" value="DEK_C"/>
    <property type="match status" value="1"/>
</dbReference>
<dbReference type="SMART" id="SM00151">
    <property type="entry name" value="SWIB"/>
    <property type="match status" value="1"/>
</dbReference>
<dbReference type="EnsemblPlants" id="Solyc02g065160.2.1">
    <property type="protein sequence ID" value="Solyc02g065160.2.1"/>
    <property type="gene ID" value="Solyc02g065160.2"/>
</dbReference>
<dbReference type="InterPro" id="IPR014876">
    <property type="entry name" value="DEK_C"/>
</dbReference>
<dbReference type="Pfam" id="PF02201">
    <property type="entry name" value="SWIB"/>
    <property type="match status" value="2"/>
</dbReference>
<feature type="domain" description="DM2" evidence="6">
    <location>
        <begin position="122"/>
        <end position="199"/>
    </location>
</feature>
<dbReference type="PaxDb" id="4081-Solyc02g065160.1.1"/>
<dbReference type="Pfam" id="PF08766">
    <property type="entry name" value="DEK_C"/>
    <property type="match status" value="1"/>
</dbReference>
<dbReference type="InParanoid" id="A0A3Q7EZM7"/>
<dbReference type="STRING" id="4081.A0A3Q7EZM7"/>
<dbReference type="Proteomes" id="UP000004994">
    <property type="component" value="Chromosome 2"/>
</dbReference>
<organism evidence="8">
    <name type="scientific">Solanum lycopersicum</name>
    <name type="common">Tomato</name>
    <name type="synonym">Lycopersicon esculentum</name>
    <dbReference type="NCBI Taxonomy" id="4081"/>
    <lineage>
        <taxon>Eukaryota</taxon>
        <taxon>Viridiplantae</taxon>
        <taxon>Streptophyta</taxon>
        <taxon>Embryophyta</taxon>
        <taxon>Tracheophyta</taxon>
        <taxon>Spermatophyta</taxon>
        <taxon>Magnoliopsida</taxon>
        <taxon>eudicotyledons</taxon>
        <taxon>Gunneridae</taxon>
        <taxon>Pentapetalae</taxon>
        <taxon>asterids</taxon>
        <taxon>lamiids</taxon>
        <taxon>Solanales</taxon>
        <taxon>Solanaceae</taxon>
        <taxon>Solanoideae</taxon>
        <taxon>Solaneae</taxon>
        <taxon>Solanum</taxon>
        <taxon>Solanum subgen. Lycopersicon</taxon>
    </lineage>
</organism>
<evidence type="ECO:0000256" key="4">
    <source>
        <dbReference type="ARBA" id="ARBA00023242"/>
    </source>
</evidence>
<dbReference type="Gene3D" id="1.10.245.10">
    <property type="entry name" value="SWIB/MDM2 domain"/>
    <property type="match status" value="2"/>
</dbReference>
<evidence type="ECO:0000313" key="9">
    <source>
        <dbReference type="Proteomes" id="UP000004994"/>
    </source>
</evidence>
<keyword evidence="4" id="KW-0539">Nucleus</keyword>
<dbReference type="InterPro" id="IPR019835">
    <property type="entry name" value="SWIB_domain"/>
</dbReference>